<dbReference type="SUPFAM" id="SSF51735">
    <property type="entry name" value="NAD(P)-binding Rossmann-fold domains"/>
    <property type="match status" value="1"/>
</dbReference>
<dbReference type="GO" id="GO:0016491">
    <property type="term" value="F:oxidoreductase activity"/>
    <property type="evidence" value="ECO:0007669"/>
    <property type="project" value="UniProtKB-KW"/>
</dbReference>
<evidence type="ECO:0000313" key="4">
    <source>
        <dbReference type="Proteomes" id="UP000197097"/>
    </source>
</evidence>
<comment type="caution">
    <text evidence="3">The sequence shown here is derived from an EMBL/GenBank/DDBJ whole genome shotgun (WGS) entry which is preliminary data.</text>
</comment>
<proteinExistence type="predicted"/>
<keyword evidence="4" id="KW-1185">Reference proteome</keyword>
<evidence type="ECO:0000259" key="2">
    <source>
        <dbReference type="Pfam" id="PF03807"/>
    </source>
</evidence>
<dbReference type="AlphaFoldDB" id="A0A246JZ20"/>
<evidence type="ECO:0000313" key="3">
    <source>
        <dbReference type="EMBL" id="OWQ98456.1"/>
    </source>
</evidence>
<dbReference type="PANTHER" id="PTHR14239">
    <property type="entry name" value="DUDULIN-RELATED"/>
    <property type="match status" value="1"/>
</dbReference>
<dbReference type="InterPro" id="IPR036291">
    <property type="entry name" value="NAD(P)-bd_dom_sf"/>
</dbReference>
<dbReference type="Gene3D" id="3.40.50.720">
    <property type="entry name" value="NAD(P)-binding Rossmann-like Domain"/>
    <property type="match status" value="1"/>
</dbReference>
<dbReference type="OrthoDB" id="7557417at2"/>
<protein>
    <submittedName>
        <fullName evidence="3">NADP oxidoreductase</fullName>
    </submittedName>
</protein>
<name>A0A246JZ20_9SPHN</name>
<dbReference type="InterPro" id="IPR051267">
    <property type="entry name" value="STEAP_metalloreductase"/>
</dbReference>
<gene>
    <name evidence="3" type="ORF">CDQ91_08245</name>
</gene>
<reference evidence="3 4" key="1">
    <citation type="journal article" date="2002" name="Int. J. Syst. Evol. Microbiol.">
        <title>Sphingopyxis witflariensis sp. nov., isolated from activated sludge.</title>
        <authorList>
            <person name="Kampfer P."/>
            <person name="Witzenberger R."/>
            <person name="Denner E.B."/>
            <person name="Busse H.J."/>
            <person name="Neef A."/>
        </authorList>
    </citation>
    <scope>NUCLEOTIDE SEQUENCE [LARGE SCALE GENOMIC DNA]</scope>
    <source>
        <strain evidence="3 4">DSM 14551</strain>
    </source>
</reference>
<dbReference type="PANTHER" id="PTHR14239:SF10">
    <property type="entry name" value="REDUCTASE"/>
    <property type="match status" value="1"/>
</dbReference>
<dbReference type="InterPro" id="IPR028939">
    <property type="entry name" value="P5C_Rdtase_cat_N"/>
</dbReference>
<keyword evidence="1" id="KW-0560">Oxidoreductase</keyword>
<dbReference type="RefSeq" id="WP_088472228.1">
    <property type="nucleotide sequence ID" value="NZ_NISJ01000003.1"/>
</dbReference>
<dbReference type="EMBL" id="NISJ01000003">
    <property type="protein sequence ID" value="OWQ98456.1"/>
    <property type="molecule type" value="Genomic_DNA"/>
</dbReference>
<feature type="domain" description="Pyrroline-5-carboxylate reductase catalytic N-terminal" evidence="2">
    <location>
        <begin position="31"/>
        <end position="120"/>
    </location>
</feature>
<organism evidence="3 4">
    <name type="scientific">Sphingopyxis witflariensis</name>
    <dbReference type="NCBI Taxonomy" id="173675"/>
    <lineage>
        <taxon>Bacteria</taxon>
        <taxon>Pseudomonadati</taxon>
        <taxon>Pseudomonadota</taxon>
        <taxon>Alphaproteobacteria</taxon>
        <taxon>Sphingomonadales</taxon>
        <taxon>Sphingomonadaceae</taxon>
        <taxon>Sphingopyxis</taxon>
    </lineage>
</organism>
<dbReference type="Proteomes" id="UP000197097">
    <property type="component" value="Unassembled WGS sequence"/>
</dbReference>
<sequence>MRSQPQFAQRAYQRNVYHVETAHRRESAVTTIGIIGAGEVGSQIARAAIASGYKVVMANSRGPETLGDLIAELGPSARAATAAGAAEAGDFVVIAVPLKLENNMPTEQLAGKIVIDTNNYMAWRDGRYAIVESGEKTEHELRQTQLPKSKVIKAFTAIQAPRLLKLGTPPGSPGRHALPVSSNFPEAVALVTRLNDQLGYDTVDHSPLSQSWRSGPGQPAWHAHAHQTRQELIANLASARPQNPI</sequence>
<dbReference type="Pfam" id="PF03807">
    <property type="entry name" value="F420_oxidored"/>
    <property type="match status" value="1"/>
</dbReference>
<evidence type="ECO:0000256" key="1">
    <source>
        <dbReference type="ARBA" id="ARBA00023002"/>
    </source>
</evidence>
<accession>A0A246JZ20</accession>